<evidence type="ECO:0000313" key="2">
    <source>
        <dbReference type="Proteomes" id="UP001163828"/>
    </source>
</evidence>
<evidence type="ECO:0000313" key="1">
    <source>
        <dbReference type="EMBL" id="KAJ3997673.1"/>
    </source>
</evidence>
<keyword evidence="2" id="KW-1185">Reference proteome</keyword>
<dbReference type="InterPro" id="IPR032675">
    <property type="entry name" value="LRR_dom_sf"/>
</dbReference>
<name>A0ABQ8QGP1_9AGAR</name>
<dbReference type="EMBL" id="MU790576">
    <property type="protein sequence ID" value="KAJ3997673.1"/>
    <property type="molecule type" value="Genomic_DNA"/>
</dbReference>
<evidence type="ECO:0008006" key="3">
    <source>
        <dbReference type="Google" id="ProtNLM"/>
    </source>
</evidence>
<dbReference type="Gene3D" id="3.80.10.10">
    <property type="entry name" value="Ribonuclease Inhibitor"/>
    <property type="match status" value="1"/>
</dbReference>
<comment type="caution">
    <text evidence="1">The sequence shown here is derived from an EMBL/GenBank/DDBJ whole genome shotgun (WGS) entry which is preliminary data.</text>
</comment>
<accession>A0ABQ8QGP1</accession>
<proteinExistence type="predicted"/>
<dbReference type="Proteomes" id="UP001163828">
    <property type="component" value="Unassembled WGS sequence"/>
</dbReference>
<sequence length="727" mass="81526">MASSSGYSHILNWSPQTSCETSMSYREHDQDGVLQLLEPPPEKSTIPTYLSFDDLAFVDSSLGSHLSRLSFIAALPSSSPFFEIPAPISTSPIFRWSKGVNFDLQYYLHTYLFSPISRLPDELLGEIFHEFVISFPWVHSNNTTLEDGSSKRQLAPFSLMAICSRWRNVCISTSKLWVYHHVPLYRSKSLSSHRSQRDPFESYINLTHYTRLALFRSKACPLHVHITILPANPVAAAADRWQSAYIAIGSTSPSAAPCLSARQFLKGLRYPILEELTLECDSTGSTEQDEYCLPSFVRSPKLHTLRVVKMRWWPVCDSQSESSNAVLSDVADGINGDVDHGEVSEGEIERRPRPHLPYSQIRILTGSASLPTLYILLKFCSNLERVEVEQERFPALALPAPAALDLETAFQRVILGASPTSQLHHNYSHIYDWNSTFTSSPTASSDNGFPKNIAIDAPRLHTLNISLATDQPPLTNWMRRTPSLKTLSLTGGKLTSKVVHEQVVNDIIGFLHRQRFFSCGGLENLSRPESFSGLEHFTLSTVEITSRQLIELFTHMPELRQLKLGRHAWGPRSYLGELRGEGGEMLRRLRVPRARMTSESTKSQSTFTQREIASSEYGIKKGKGRDQCHRVLLPRLTSFSLYFPRPPVQTEFEELLDVLESRAVPGKSEIAVPVPVQCIAELSMVEFDVDVPGGLAIMLEQSEWASYRQRVLKVVGMTVGEAIESSG</sequence>
<protein>
    <recommendedName>
        <fullName evidence="3">F-box domain-containing protein</fullName>
    </recommendedName>
</protein>
<reference evidence="1" key="1">
    <citation type="submission" date="2022-08" db="EMBL/GenBank/DDBJ databases">
        <authorList>
            <consortium name="DOE Joint Genome Institute"/>
            <person name="Min B."/>
            <person name="Riley R."/>
            <person name="Sierra-Patev S."/>
            <person name="Naranjo-Ortiz M."/>
            <person name="Looney B."/>
            <person name="Konkel Z."/>
            <person name="Slot J.C."/>
            <person name="Sakamoto Y."/>
            <person name="Steenwyk J.L."/>
            <person name="Rokas A."/>
            <person name="Carro J."/>
            <person name="Camarero S."/>
            <person name="Ferreira P."/>
            <person name="Molpeceres G."/>
            <person name="Ruiz-Duenas F.J."/>
            <person name="Serrano A."/>
            <person name="Henrissat B."/>
            <person name="Drula E."/>
            <person name="Hughes K.W."/>
            <person name="Mata J.L."/>
            <person name="Ishikawa N.K."/>
            <person name="Vargas-Isla R."/>
            <person name="Ushijima S."/>
            <person name="Smith C.A."/>
            <person name="Ahrendt S."/>
            <person name="Andreopoulos W."/>
            <person name="He G."/>
            <person name="Labutti K."/>
            <person name="Lipzen A."/>
            <person name="Ng V."/>
            <person name="Sandor L."/>
            <person name="Barry K."/>
            <person name="Martinez A.T."/>
            <person name="Xiao Y."/>
            <person name="Gibbons J.G."/>
            <person name="Terashima K."/>
            <person name="Hibbett D.S."/>
            <person name="Grigoriev I.V."/>
        </authorList>
    </citation>
    <scope>NUCLEOTIDE SEQUENCE</scope>
    <source>
        <strain evidence="1">TFB10827</strain>
    </source>
</reference>
<gene>
    <name evidence="1" type="ORF">F5050DRAFT_1711092</name>
</gene>
<organism evidence="1 2">
    <name type="scientific">Lentinula boryana</name>
    <dbReference type="NCBI Taxonomy" id="40481"/>
    <lineage>
        <taxon>Eukaryota</taxon>
        <taxon>Fungi</taxon>
        <taxon>Dikarya</taxon>
        <taxon>Basidiomycota</taxon>
        <taxon>Agaricomycotina</taxon>
        <taxon>Agaricomycetes</taxon>
        <taxon>Agaricomycetidae</taxon>
        <taxon>Agaricales</taxon>
        <taxon>Marasmiineae</taxon>
        <taxon>Omphalotaceae</taxon>
        <taxon>Lentinula</taxon>
    </lineage>
</organism>